<protein>
    <submittedName>
        <fullName evidence="1">Uncharacterized protein</fullName>
    </submittedName>
</protein>
<comment type="caution">
    <text evidence="1">The sequence shown here is derived from an EMBL/GenBank/DDBJ whole genome shotgun (WGS) entry which is preliminary data.</text>
</comment>
<evidence type="ECO:0000313" key="1">
    <source>
        <dbReference type="EMBL" id="PJG50035.1"/>
    </source>
</evidence>
<name>A0A2M8QWU0_9BRAD</name>
<organism evidence="1 2">
    <name type="scientific">Bradyrhizobium forestalis</name>
    <dbReference type="NCBI Taxonomy" id="1419263"/>
    <lineage>
        <taxon>Bacteria</taxon>
        <taxon>Pseudomonadati</taxon>
        <taxon>Pseudomonadota</taxon>
        <taxon>Alphaproteobacteria</taxon>
        <taxon>Hyphomicrobiales</taxon>
        <taxon>Nitrobacteraceae</taxon>
        <taxon>Bradyrhizobium</taxon>
    </lineage>
</organism>
<dbReference type="EMBL" id="PGVG01000087">
    <property type="protein sequence ID" value="PJG50035.1"/>
    <property type="molecule type" value="Genomic_DNA"/>
</dbReference>
<dbReference type="AlphaFoldDB" id="A0A2M8QWU0"/>
<gene>
    <name evidence="1" type="ORF">CVM73_38525</name>
</gene>
<keyword evidence="2" id="KW-1185">Reference proteome</keyword>
<accession>A0A2M8QWU0</accession>
<sequence>MTSAGILIAEFCEVQSGKDDSRAELQRAGQLEDNVLLVWPARSTKSTPVSDTLEYLRDRIISRISQPTALIHGIDDQIG</sequence>
<reference evidence="1 2" key="1">
    <citation type="submission" date="2017-11" db="EMBL/GenBank/DDBJ databases">
        <title>Bradyrhizobium forestalis sp. nov., an efficient nitrogen-fixing bacterium isolated from nodules of forest legume species in the Amazon.</title>
        <authorList>
            <person name="Costa E.M."/>
            <person name="Guimaraes A."/>
            <person name="Carvalho T.S."/>
            <person name="Rodrigues T.L."/>
            <person name="Ribeiro P.R.A."/>
            <person name="Lebbe L."/>
            <person name="Willems A."/>
            <person name="Moreira F.M.S."/>
        </authorList>
    </citation>
    <scope>NUCLEOTIDE SEQUENCE [LARGE SCALE GENOMIC DNA]</scope>
    <source>
        <strain evidence="1 2">INPA54B</strain>
    </source>
</reference>
<proteinExistence type="predicted"/>
<evidence type="ECO:0000313" key="2">
    <source>
        <dbReference type="Proteomes" id="UP000231194"/>
    </source>
</evidence>
<dbReference type="Proteomes" id="UP000231194">
    <property type="component" value="Unassembled WGS sequence"/>
</dbReference>